<dbReference type="InterPro" id="IPR022712">
    <property type="entry name" value="Beta_Casp"/>
</dbReference>
<accession>A0A2G0CCC9</accession>
<dbReference type="InterPro" id="IPR036866">
    <property type="entry name" value="RibonucZ/Hydroxyglut_hydro"/>
</dbReference>
<dbReference type="PANTHER" id="PTHR11203:SF37">
    <property type="entry name" value="INTEGRATOR COMPLEX SUBUNIT 11"/>
    <property type="match status" value="1"/>
</dbReference>
<dbReference type="Pfam" id="PF00753">
    <property type="entry name" value="Lactamase_B"/>
    <property type="match status" value="1"/>
</dbReference>
<keyword evidence="1 4" id="KW-0378">Hydrolase</keyword>
<dbReference type="OrthoDB" id="9803916at2"/>
<dbReference type="Gene3D" id="3.40.50.10890">
    <property type="match status" value="1"/>
</dbReference>
<dbReference type="GO" id="GO:0016787">
    <property type="term" value="F:hydrolase activity"/>
    <property type="evidence" value="ECO:0007669"/>
    <property type="project" value="UniProtKB-KW"/>
</dbReference>
<dbReference type="InterPro" id="IPR050698">
    <property type="entry name" value="MBL"/>
</dbReference>
<organism evidence="4 5">
    <name type="scientific">Neolewinella marina</name>
    <dbReference type="NCBI Taxonomy" id="438751"/>
    <lineage>
        <taxon>Bacteria</taxon>
        <taxon>Pseudomonadati</taxon>
        <taxon>Bacteroidota</taxon>
        <taxon>Saprospiria</taxon>
        <taxon>Saprospirales</taxon>
        <taxon>Lewinellaceae</taxon>
        <taxon>Neolewinella</taxon>
    </lineage>
</organism>
<dbReference type="SUPFAM" id="SSF56281">
    <property type="entry name" value="Metallo-hydrolase/oxidoreductase"/>
    <property type="match status" value="1"/>
</dbReference>
<dbReference type="Proteomes" id="UP000226437">
    <property type="component" value="Unassembled WGS sequence"/>
</dbReference>
<dbReference type="SMART" id="SM01027">
    <property type="entry name" value="Beta-Casp"/>
    <property type="match status" value="1"/>
</dbReference>
<dbReference type="Pfam" id="PF10996">
    <property type="entry name" value="Beta-Casp"/>
    <property type="match status" value="1"/>
</dbReference>
<evidence type="ECO:0000313" key="4">
    <source>
        <dbReference type="EMBL" id="PHK97634.1"/>
    </source>
</evidence>
<feature type="domain" description="Metallo-beta-lactamase" evidence="2">
    <location>
        <begin position="18"/>
        <end position="231"/>
    </location>
</feature>
<comment type="caution">
    <text evidence="4">The sequence shown here is derived from an EMBL/GenBank/DDBJ whole genome shotgun (WGS) entry which is preliminary data.</text>
</comment>
<evidence type="ECO:0000259" key="2">
    <source>
        <dbReference type="SMART" id="SM00849"/>
    </source>
</evidence>
<feature type="domain" description="Beta-Casp" evidence="3">
    <location>
        <begin position="252"/>
        <end position="372"/>
    </location>
</feature>
<dbReference type="InterPro" id="IPR011108">
    <property type="entry name" value="RMMBL"/>
</dbReference>
<protein>
    <submittedName>
        <fullName evidence="4">MBL fold metallo-hydrolase</fullName>
    </submittedName>
</protein>
<evidence type="ECO:0000313" key="5">
    <source>
        <dbReference type="Proteomes" id="UP000226437"/>
    </source>
</evidence>
<evidence type="ECO:0000256" key="1">
    <source>
        <dbReference type="ARBA" id="ARBA00022801"/>
    </source>
</evidence>
<reference evidence="4 5" key="1">
    <citation type="submission" date="2017-10" db="EMBL/GenBank/DDBJ databases">
        <title>The draft genome sequence of Lewinella marina KCTC 32374.</title>
        <authorList>
            <person name="Wang K."/>
        </authorList>
    </citation>
    <scope>NUCLEOTIDE SEQUENCE [LARGE SCALE GENOMIC DNA]</scope>
    <source>
        <strain evidence="4 5">MKG-38</strain>
    </source>
</reference>
<dbReference type="Gene3D" id="3.60.15.10">
    <property type="entry name" value="Ribonuclease Z/Hydroxyacylglutathione hydrolase-like"/>
    <property type="match status" value="1"/>
</dbReference>
<dbReference type="InterPro" id="IPR001279">
    <property type="entry name" value="Metallo-B-lactamas"/>
</dbReference>
<dbReference type="GO" id="GO:0004521">
    <property type="term" value="F:RNA endonuclease activity"/>
    <property type="evidence" value="ECO:0007669"/>
    <property type="project" value="TreeGrafter"/>
</dbReference>
<dbReference type="Pfam" id="PF07521">
    <property type="entry name" value="RMMBL"/>
    <property type="match status" value="1"/>
</dbReference>
<name>A0A2G0CCC9_9BACT</name>
<dbReference type="SMART" id="SM00849">
    <property type="entry name" value="Lactamase_B"/>
    <property type="match status" value="1"/>
</dbReference>
<keyword evidence="5" id="KW-1185">Reference proteome</keyword>
<gene>
    <name evidence="4" type="ORF">CGL56_14465</name>
</gene>
<proteinExistence type="predicted"/>
<dbReference type="CDD" id="cd16295">
    <property type="entry name" value="TTHA0252-CPSF-like_MBL-fold"/>
    <property type="match status" value="1"/>
</dbReference>
<dbReference type="RefSeq" id="WP_099107288.1">
    <property type="nucleotide sequence ID" value="NZ_JAATJF010000005.1"/>
</dbReference>
<dbReference type="PANTHER" id="PTHR11203">
    <property type="entry name" value="CLEAVAGE AND POLYADENYLATION SPECIFICITY FACTOR FAMILY MEMBER"/>
    <property type="match status" value="1"/>
</dbReference>
<evidence type="ECO:0000259" key="3">
    <source>
        <dbReference type="SMART" id="SM01027"/>
    </source>
</evidence>
<dbReference type="EMBL" id="PDLO01000007">
    <property type="protein sequence ID" value="PHK97634.1"/>
    <property type="molecule type" value="Genomic_DNA"/>
</dbReference>
<dbReference type="AlphaFoldDB" id="A0A2G0CCC9"/>
<sequence length="463" mass="51824">MPSDSIHLRFLGGAGTVTGSKFLLEVDDRRILVDCGLFQGLKTLRNLNWARPDYDPATLDLVILTHGHLDHCGYFPRLERYGFTGEIWGTEPSLAVAEIILRDSAKLQEEEANHANRWGYSKHHPAKPLYATEDVPRTLERFRPQAAGKWQQVSPAVAVRFRPVGHIIGAAFLEVDIDGRRLVFSGDVGRPGDPLLPDPERPERADWLVIESTYADRLHPPADPAEQLGQLITESYADGGTLIIPSFSVERAQSLMYYLWQLRQAGKLPAGMPLYLDSPMASRVLHVFDRFPDWHKLSPETCRNMADTIHTVRTYPESLDVQAREESRVVIAGSGMVTGGRVLSYLTRHVEDARTRVLLVGFQAQGTRGRQLEQGIHEIKIFGKYYRVKASIHRLEGLSAHADQQELLHWAGEIQPDPAGVWIVHGEPHAADVLRVKLRDAYGWSTFVPALDETVTLKVPVAG</sequence>